<evidence type="ECO:0000256" key="1">
    <source>
        <dbReference type="SAM" id="MobiDB-lite"/>
    </source>
</evidence>
<dbReference type="EMBL" id="KV920268">
    <property type="protein sequence ID" value="OSX68630.1"/>
    <property type="molecule type" value="Genomic_DNA"/>
</dbReference>
<protein>
    <submittedName>
        <fullName evidence="2">Uncharacterized protein</fullName>
    </submittedName>
</protein>
<feature type="compositionally biased region" description="Low complexity" evidence="1">
    <location>
        <begin position="263"/>
        <end position="284"/>
    </location>
</feature>
<reference evidence="2 3" key="1">
    <citation type="submission" date="2017-03" db="EMBL/GenBank/DDBJ databases">
        <title>WGS assembly of Porphyra umbilicalis.</title>
        <authorList>
            <person name="Brawley S.H."/>
            <person name="Blouin N.A."/>
            <person name="Ficko-Blean E."/>
            <person name="Wheeler G.L."/>
            <person name="Lohr M."/>
            <person name="Goodson H.V."/>
            <person name="Jenkins J.W."/>
            <person name="Blaby-Haas C.E."/>
            <person name="Helliwell K.E."/>
            <person name="Chan C."/>
            <person name="Marriage T."/>
            <person name="Bhattacharya D."/>
            <person name="Klein A.S."/>
            <person name="Badis Y."/>
            <person name="Brodie J."/>
            <person name="Cao Y."/>
            <person name="Collen J."/>
            <person name="Dittami S.M."/>
            <person name="Gachon C.M."/>
            <person name="Green B.R."/>
            <person name="Karpowicz S."/>
            <person name="Kim J.W."/>
            <person name="Kudahl U."/>
            <person name="Lin S."/>
            <person name="Michel G."/>
            <person name="Mittag M."/>
            <person name="Olson B.J."/>
            <person name="Pangilinan J."/>
            <person name="Peng Y."/>
            <person name="Qiu H."/>
            <person name="Shu S."/>
            <person name="Singer J.T."/>
            <person name="Smith A.G."/>
            <person name="Sprecher B.N."/>
            <person name="Wagner V."/>
            <person name="Wang W."/>
            <person name="Wang Z.-Y."/>
            <person name="Yan J."/>
            <person name="Yarish C."/>
            <person name="Zoeuner-Riek S."/>
            <person name="Zhuang Y."/>
            <person name="Zou Y."/>
            <person name="Lindquist E.A."/>
            <person name="Grimwood J."/>
            <person name="Barry K."/>
            <person name="Rokhsar D.S."/>
            <person name="Schmutz J."/>
            <person name="Stiller J.W."/>
            <person name="Grossman A.R."/>
            <person name="Prochnik S.E."/>
        </authorList>
    </citation>
    <scope>NUCLEOTIDE SEQUENCE [LARGE SCALE GENOMIC DNA]</scope>
    <source>
        <strain evidence="2">4086291</strain>
    </source>
</reference>
<evidence type="ECO:0000313" key="3">
    <source>
        <dbReference type="Proteomes" id="UP000218209"/>
    </source>
</evidence>
<feature type="compositionally biased region" description="Low complexity" evidence="1">
    <location>
        <begin position="234"/>
        <end position="243"/>
    </location>
</feature>
<feature type="region of interest" description="Disordered" evidence="1">
    <location>
        <begin position="1"/>
        <end position="42"/>
    </location>
</feature>
<dbReference type="Proteomes" id="UP000218209">
    <property type="component" value="Unassembled WGS sequence"/>
</dbReference>
<evidence type="ECO:0000313" key="2">
    <source>
        <dbReference type="EMBL" id="OSX68630.1"/>
    </source>
</evidence>
<sequence>MRRAAARGGGRTCPTWASSAPSTRPMRRPPGAPPAAGTGPSVACGCLPTRRRSARRCPSTRRRWGGAWRWWWPAPRRASRGASWPTCARGRSRGWTCSPLGGAVIPRRRRRHASAAKRCRAARGRACHRGGGVGRAGPLYFVDASDVAPVAPFLAPAAYVFFAPGGCTPWPPATRQMTGRAPPDRRYVQCRPIRTVFYGGGAKGAPHGQRRLVRWRPRRRAWISVGPRARRVARGAARWAGGTAPMGWGSSPTRDERSSAPTPSRRANVASSPAVSSAASPTSSASCRAVVAFPAVLRRWRTGPWDRGRRRLRRRGRWPTSGEPTRRPCAPPSGW</sequence>
<organism evidence="2 3">
    <name type="scientific">Porphyra umbilicalis</name>
    <name type="common">Purple laver</name>
    <name type="synonym">Red alga</name>
    <dbReference type="NCBI Taxonomy" id="2786"/>
    <lineage>
        <taxon>Eukaryota</taxon>
        <taxon>Rhodophyta</taxon>
        <taxon>Bangiophyceae</taxon>
        <taxon>Bangiales</taxon>
        <taxon>Bangiaceae</taxon>
        <taxon>Porphyra</taxon>
    </lineage>
</organism>
<feature type="region of interest" description="Disordered" evidence="1">
    <location>
        <begin position="233"/>
        <end position="284"/>
    </location>
</feature>
<dbReference type="AlphaFoldDB" id="A0A1X6NJA5"/>
<name>A0A1X6NJA5_PORUM</name>
<proteinExistence type="predicted"/>
<accession>A0A1X6NJA5</accession>
<keyword evidence="3" id="KW-1185">Reference proteome</keyword>
<gene>
    <name evidence="2" type="ORF">BU14_2469s0001</name>
</gene>
<feature type="region of interest" description="Disordered" evidence="1">
    <location>
        <begin position="309"/>
        <end position="335"/>
    </location>
</feature>